<dbReference type="EMBL" id="JASAOG010000445">
    <property type="protein sequence ID" value="KAK0039481.1"/>
    <property type="molecule type" value="Genomic_DNA"/>
</dbReference>
<accession>A0AAD8ANF8</accession>
<protein>
    <submittedName>
        <fullName evidence="2">Uncharacterized protein</fullName>
    </submittedName>
</protein>
<reference evidence="2" key="1">
    <citation type="journal article" date="2023" name="PLoS Negl. Trop. Dis.">
        <title>A genome sequence for Biomphalaria pfeifferi, the major vector snail for the human-infecting parasite Schistosoma mansoni.</title>
        <authorList>
            <person name="Bu L."/>
            <person name="Lu L."/>
            <person name="Laidemitt M.R."/>
            <person name="Zhang S.M."/>
            <person name="Mutuku M."/>
            <person name="Mkoji G."/>
            <person name="Steinauer M."/>
            <person name="Loker E.S."/>
        </authorList>
    </citation>
    <scope>NUCLEOTIDE SEQUENCE</scope>
    <source>
        <strain evidence="2">KasaAsao</strain>
    </source>
</reference>
<evidence type="ECO:0000256" key="1">
    <source>
        <dbReference type="SAM" id="MobiDB-lite"/>
    </source>
</evidence>
<comment type="caution">
    <text evidence="2">The sequence shown here is derived from an EMBL/GenBank/DDBJ whole genome shotgun (WGS) entry which is preliminary data.</text>
</comment>
<feature type="region of interest" description="Disordered" evidence="1">
    <location>
        <begin position="37"/>
        <end position="92"/>
    </location>
</feature>
<evidence type="ECO:0000313" key="2">
    <source>
        <dbReference type="EMBL" id="KAK0039481.1"/>
    </source>
</evidence>
<sequence>MAQPQGALIDYASREGSEALSRGRSLVGGRRLADFRLASHQRNEGGGEDEQLGASRRLVHPDTGGQEDQQRHRRGVHPHGSDRRGASQTGDR</sequence>
<gene>
    <name evidence="2" type="ORF">Bpfe_031068</name>
</gene>
<name>A0AAD8ANF8_BIOPF</name>
<dbReference type="Proteomes" id="UP001233172">
    <property type="component" value="Unassembled WGS sequence"/>
</dbReference>
<feature type="region of interest" description="Disordered" evidence="1">
    <location>
        <begin position="1"/>
        <end position="25"/>
    </location>
</feature>
<organism evidence="2 3">
    <name type="scientific">Biomphalaria pfeifferi</name>
    <name type="common">Bloodfluke planorb</name>
    <name type="synonym">Freshwater snail</name>
    <dbReference type="NCBI Taxonomy" id="112525"/>
    <lineage>
        <taxon>Eukaryota</taxon>
        <taxon>Metazoa</taxon>
        <taxon>Spiralia</taxon>
        <taxon>Lophotrochozoa</taxon>
        <taxon>Mollusca</taxon>
        <taxon>Gastropoda</taxon>
        <taxon>Heterobranchia</taxon>
        <taxon>Euthyneura</taxon>
        <taxon>Panpulmonata</taxon>
        <taxon>Hygrophila</taxon>
        <taxon>Lymnaeoidea</taxon>
        <taxon>Planorbidae</taxon>
        <taxon>Biomphalaria</taxon>
    </lineage>
</organism>
<evidence type="ECO:0000313" key="3">
    <source>
        <dbReference type="Proteomes" id="UP001233172"/>
    </source>
</evidence>
<feature type="compositionally biased region" description="Basic and acidic residues" evidence="1">
    <location>
        <begin position="79"/>
        <end position="92"/>
    </location>
</feature>
<dbReference type="AlphaFoldDB" id="A0AAD8ANF8"/>
<reference evidence="2" key="2">
    <citation type="submission" date="2023-04" db="EMBL/GenBank/DDBJ databases">
        <authorList>
            <person name="Bu L."/>
            <person name="Lu L."/>
            <person name="Laidemitt M.R."/>
            <person name="Zhang S.M."/>
            <person name="Mutuku M."/>
            <person name="Mkoji G."/>
            <person name="Steinauer M."/>
            <person name="Loker E.S."/>
        </authorList>
    </citation>
    <scope>NUCLEOTIDE SEQUENCE</scope>
    <source>
        <strain evidence="2">KasaAsao</strain>
        <tissue evidence="2">Whole Snail</tissue>
    </source>
</reference>
<keyword evidence="3" id="KW-1185">Reference proteome</keyword>
<proteinExistence type="predicted"/>